<evidence type="ECO:0000259" key="1">
    <source>
        <dbReference type="PROSITE" id="PS51819"/>
    </source>
</evidence>
<organism evidence="2 3">
    <name type="scientific">Herbihabitans rhizosphaerae</name>
    <dbReference type="NCBI Taxonomy" id="1872711"/>
    <lineage>
        <taxon>Bacteria</taxon>
        <taxon>Bacillati</taxon>
        <taxon>Actinomycetota</taxon>
        <taxon>Actinomycetes</taxon>
        <taxon>Pseudonocardiales</taxon>
        <taxon>Pseudonocardiaceae</taxon>
        <taxon>Herbihabitans</taxon>
    </lineage>
</organism>
<feature type="domain" description="VOC" evidence="1">
    <location>
        <begin position="4"/>
        <end position="123"/>
    </location>
</feature>
<dbReference type="Gene3D" id="3.10.180.10">
    <property type="entry name" value="2,3-Dihydroxybiphenyl 1,2-Dioxygenase, domain 1"/>
    <property type="match status" value="1"/>
</dbReference>
<reference evidence="2 3" key="1">
    <citation type="submission" date="2019-02" db="EMBL/GenBank/DDBJ databases">
        <title>Genomic Encyclopedia of Type Strains, Phase IV (KMG-IV): sequencing the most valuable type-strain genomes for metagenomic binning, comparative biology and taxonomic classification.</title>
        <authorList>
            <person name="Goeker M."/>
        </authorList>
    </citation>
    <scope>NUCLEOTIDE SEQUENCE [LARGE SCALE GENOMIC DNA]</scope>
    <source>
        <strain evidence="2 3">DSM 101727</strain>
    </source>
</reference>
<dbReference type="InterPro" id="IPR029068">
    <property type="entry name" value="Glyas_Bleomycin-R_OHBP_Dase"/>
</dbReference>
<dbReference type="SUPFAM" id="SSF54593">
    <property type="entry name" value="Glyoxalase/Bleomycin resistance protein/Dihydroxybiphenyl dioxygenase"/>
    <property type="match status" value="1"/>
</dbReference>
<proteinExistence type="predicted"/>
<dbReference type="AlphaFoldDB" id="A0A4Q7KLS7"/>
<accession>A0A4Q7KLS7</accession>
<dbReference type="Proteomes" id="UP000294257">
    <property type="component" value="Unassembled WGS sequence"/>
</dbReference>
<dbReference type="InterPro" id="IPR004360">
    <property type="entry name" value="Glyas_Fos-R_dOase_dom"/>
</dbReference>
<name>A0A4Q7KLS7_9PSEU</name>
<dbReference type="RefSeq" id="WP_130345461.1">
    <property type="nucleotide sequence ID" value="NZ_SGWQ01000006.1"/>
</dbReference>
<dbReference type="OrthoDB" id="3693934at2"/>
<dbReference type="PROSITE" id="PS51819">
    <property type="entry name" value="VOC"/>
    <property type="match status" value="1"/>
</dbReference>
<evidence type="ECO:0000313" key="2">
    <source>
        <dbReference type="EMBL" id="RZS36830.1"/>
    </source>
</evidence>
<dbReference type="Pfam" id="PF00903">
    <property type="entry name" value="Glyoxalase"/>
    <property type="match status" value="1"/>
</dbReference>
<keyword evidence="3" id="KW-1185">Reference proteome</keyword>
<dbReference type="InterPro" id="IPR037523">
    <property type="entry name" value="VOC_core"/>
</dbReference>
<dbReference type="EMBL" id="SGWQ01000006">
    <property type="protein sequence ID" value="RZS36830.1"/>
    <property type="molecule type" value="Genomic_DNA"/>
</dbReference>
<evidence type="ECO:0000313" key="3">
    <source>
        <dbReference type="Proteomes" id="UP000294257"/>
    </source>
</evidence>
<comment type="caution">
    <text evidence="2">The sequence shown here is derived from an EMBL/GenBank/DDBJ whole genome shotgun (WGS) entry which is preliminary data.</text>
</comment>
<gene>
    <name evidence="2" type="ORF">EV193_10664</name>
</gene>
<sequence>MSPNALWLPYQVSDVDSAVRYFTDHIGLSQVDEWRRDGEHGAVLRVADGAYLEFVSPQMGSQPETVVPLAFELSSVREVDELFIRWSPSDEDIVHRPHTYPRGHYGFELRGGPAGAHVMVWSES</sequence>
<protein>
    <recommendedName>
        <fullName evidence="1">VOC domain-containing protein</fullName>
    </recommendedName>
</protein>